<proteinExistence type="predicted"/>
<dbReference type="PANTHER" id="PTHR46470">
    <property type="entry name" value="N-ACYLNEURAMINATE-9-PHOSPHATASE"/>
    <property type="match status" value="1"/>
</dbReference>
<dbReference type="Pfam" id="PF13419">
    <property type="entry name" value="HAD_2"/>
    <property type="match status" value="1"/>
</dbReference>
<comment type="caution">
    <text evidence="5">The sequence shown here is derived from an EMBL/GenBank/DDBJ whole genome shotgun (WGS) entry which is preliminary data.</text>
</comment>
<dbReference type="NCBIfam" id="TIGR01549">
    <property type="entry name" value="HAD-SF-IA-v1"/>
    <property type="match status" value="1"/>
</dbReference>
<reference evidence="6" key="1">
    <citation type="journal article" date="2019" name="Int. J. Syst. Evol. Microbiol.">
        <title>The Global Catalogue of Microorganisms (GCM) 10K type strain sequencing project: providing services to taxonomists for standard genome sequencing and annotation.</title>
        <authorList>
            <consortium name="The Broad Institute Genomics Platform"/>
            <consortium name="The Broad Institute Genome Sequencing Center for Infectious Disease"/>
            <person name="Wu L."/>
            <person name="Ma J."/>
        </authorList>
    </citation>
    <scope>NUCLEOTIDE SEQUENCE [LARGE SCALE GENOMIC DNA]</scope>
    <source>
        <strain evidence="6">CECT 7477</strain>
    </source>
</reference>
<evidence type="ECO:0000313" key="6">
    <source>
        <dbReference type="Proteomes" id="UP001595814"/>
    </source>
</evidence>
<keyword evidence="2" id="KW-0479">Metal-binding</keyword>
<dbReference type="GO" id="GO:0016787">
    <property type="term" value="F:hydrolase activity"/>
    <property type="evidence" value="ECO:0007669"/>
    <property type="project" value="UniProtKB-KW"/>
</dbReference>
<comment type="cofactor">
    <cofactor evidence="1">
        <name>Mg(2+)</name>
        <dbReference type="ChEBI" id="CHEBI:18420"/>
    </cofactor>
</comment>
<dbReference type="RefSeq" id="WP_192462932.1">
    <property type="nucleotide sequence ID" value="NZ_JACYFJ010000005.1"/>
</dbReference>
<protein>
    <submittedName>
        <fullName evidence="5">HAD family hydrolase</fullName>
        <ecNumber evidence="5">3.1.3.-</ecNumber>
    </submittedName>
</protein>
<sequence length="218" mass="25195">MDIKVNNKIVIVFDLDDTLYNEISYLRSAYQEIAQKVDANNWEILYAKMFSLYRCGENVFQYISEQYSIDIQELISLYRNHVPNIKPFKGVSSLFEDIKKAGGKIGLITDGRSRTQRNKLEALGLIKYFDEIIISEEIGSEKPNEANYKAIEKAYPDCLYCYIADNIRKDFISPNKLGWQSIGILDNGLNIHFDGHLYMNKPFMPKYFVNSVADINIT</sequence>
<organism evidence="5 6">
    <name type="scientific">Euzebyella saccharophila</name>
    <dbReference type="NCBI Taxonomy" id="679664"/>
    <lineage>
        <taxon>Bacteria</taxon>
        <taxon>Pseudomonadati</taxon>
        <taxon>Bacteroidota</taxon>
        <taxon>Flavobacteriia</taxon>
        <taxon>Flavobacteriales</taxon>
        <taxon>Flavobacteriaceae</taxon>
        <taxon>Euzebyella</taxon>
    </lineage>
</organism>
<dbReference type="Proteomes" id="UP001595814">
    <property type="component" value="Unassembled WGS sequence"/>
</dbReference>
<evidence type="ECO:0000256" key="2">
    <source>
        <dbReference type="ARBA" id="ARBA00022723"/>
    </source>
</evidence>
<dbReference type="InterPro" id="IPR006439">
    <property type="entry name" value="HAD-SF_hydro_IA"/>
</dbReference>
<dbReference type="EMBL" id="JBHSAW010000025">
    <property type="protein sequence ID" value="MFC4097912.1"/>
    <property type="molecule type" value="Genomic_DNA"/>
</dbReference>
<keyword evidence="6" id="KW-1185">Reference proteome</keyword>
<evidence type="ECO:0000313" key="5">
    <source>
        <dbReference type="EMBL" id="MFC4097912.1"/>
    </source>
</evidence>
<dbReference type="InterPro" id="IPR051400">
    <property type="entry name" value="HAD-like_hydrolase"/>
</dbReference>
<dbReference type="InterPro" id="IPR041492">
    <property type="entry name" value="HAD_2"/>
</dbReference>
<evidence type="ECO:0000256" key="3">
    <source>
        <dbReference type="ARBA" id="ARBA00022801"/>
    </source>
</evidence>
<evidence type="ECO:0000256" key="4">
    <source>
        <dbReference type="ARBA" id="ARBA00022842"/>
    </source>
</evidence>
<dbReference type="Gene3D" id="1.10.150.520">
    <property type="match status" value="1"/>
</dbReference>
<dbReference type="SFLD" id="SFLDG01129">
    <property type="entry name" value="C1.5:_HAD__Beta-PGM__Phosphata"/>
    <property type="match status" value="1"/>
</dbReference>
<dbReference type="SUPFAM" id="SSF56784">
    <property type="entry name" value="HAD-like"/>
    <property type="match status" value="1"/>
</dbReference>
<keyword evidence="4" id="KW-0460">Magnesium</keyword>
<keyword evidence="3 5" id="KW-0378">Hydrolase</keyword>
<dbReference type="InterPro" id="IPR023214">
    <property type="entry name" value="HAD_sf"/>
</dbReference>
<gene>
    <name evidence="5" type="ORF">ACFOUT_18655</name>
</gene>
<evidence type="ECO:0000256" key="1">
    <source>
        <dbReference type="ARBA" id="ARBA00001946"/>
    </source>
</evidence>
<dbReference type="Gene3D" id="3.40.50.1000">
    <property type="entry name" value="HAD superfamily/HAD-like"/>
    <property type="match status" value="1"/>
</dbReference>
<accession>A0ABV8JYA1</accession>
<dbReference type="PANTHER" id="PTHR46470:SF2">
    <property type="entry name" value="GLYCERALDEHYDE 3-PHOSPHATE PHOSPHATASE"/>
    <property type="match status" value="1"/>
</dbReference>
<dbReference type="SFLD" id="SFLDS00003">
    <property type="entry name" value="Haloacid_Dehalogenase"/>
    <property type="match status" value="1"/>
</dbReference>
<name>A0ABV8JYA1_9FLAO</name>
<dbReference type="InterPro" id="IPR036412">
    <property type="entry name" value="HAD-like_sf"/>
</dbReference>
<dbReference type="EC" id="3.1.3.-" evidence="5"/>